<dbReference type="RefSeq" id="WP_324619283.1">
    <property type="nucleotide sequence ID" value="NZ_JAYKOT010000003.1"/>
</dbReference>
<feature type="transmembrane region" description="Helical" evidence="6">
    <location>
        <begin position="212"/>
        <end position="238"/>
    </location>
</feature>
<gene>
    <name evidence="7" type="ORF">VLK81_03645</name>
</gene>
<dbReference type="EMBL" id="JAYKOT010000003">
    <property type="protein sequence ID" value="MEB3429122.1"/>
    <property type="molecule type" value="Genomic_DNA"/>
</dbReference>
<dbReference type="NCBIfam" id="TIGR00765">
    <property type="entry name" value="yihY_not_rbn"/>
    <property type="match status" value="1"/>
</dbReference>
<keyword evidence="8" id="KW-1185">Reference proteome</keyword>
<keyword evidence="3 6" id="KW-0812">Transmembrane</keyword>
<dbReference type="PANTHER" id="PTHR30213">
    <property type="entry name" value="INNER MEMBRANE PROTEIN YHJD"/>
    <property type="match status" value="1"/>
</dbReference>
<dbReference type="GO" id="GO:0005886">
    <property type="term" value="C:plasma membrane"/>
    <property type="evidence" value="ECO:0007669"/>
    <property type="project" value="UniProtKB-SubCell"/>
</dbReference>
<comment type="subcellular location">
    <subcellularLocation>
        <location evidence="1">Cell membrane</location>
        <topology evidence="1">Multi-pass membrane protein</topology>
    </subcellularLocation>
</comment>
<evidence type="ECO:0000256" key="6">
    <source>
        <dbReference type="SAM" id="Phobius"/>
    </source>
</evidence>
<comment type="caution">
    <text evidence="7">The sequence shown here is derived from an EMBL/GenBank/DDBJ whole genome shotgun (WGS) entry which is preliminary data.</text>
</comment>
<keyword evidence="4 6" id="KW-1133">Transmembrane helix</keyword>
<sequence>MIDKKNSFGKFLSFNKIFLKNLKMIEIKTAAAMLAYFLIFSIFPFFIVLLNIVSFFFKGKEVDIINFFEKVPEEIGQTITSVLVSLINSSSSALLSISIIIALWSGSNGIVQLINKVNEAFGHEPSRSFFKKRLLGIAFTIGLVALIILVLASGVFNNLILDLLLKFVGDNKFIRLMYKIIIFIVPIIFMIITFFLLYYFSQNKADRHKVSLLYVLIGSIATTLLWILVTNGFGFYVANFASYDKTYGSIGGVIVLLTWLYLSSAILIVGAVFASSLQNYKDSKDINKTIYKNIKSNKKG</sequence>
<feature type="transmembrane region" description="Helical" evidence="6">
    <location>
        <begin position="93"/>
        <end position="114"/>
    </location>
</feature>
<evidence type="ECO:0000256" key="4">
    <source>
        <dbReference type="ARBA" id="ARBA00022989"/>
    </source>
</evidence>
<reference evidence="7 8" key="1">
    <citation type="submission" date="2024-01" db="EMBL/GenBank/DDBJ databases">
        <title>Complete genome sequence of Citroniella saccharovorans strain M6.X9, isolated from human fecal sample.</title>
        <authorList>
            <person name="Cheng G."/>
            <person name="Westerholm M."/>
            <person name="Schnurer A."/>
        </authorList>
    </citation>
    <scope>NUCLEOTIDE SEQUENCE [LARGE SCALE GENOMIC DNA]</scope>
    <source>
        <strain evidence="7 8">DSM 29873</strain>
    </source>
</reference>
<name>A0AAW9MWQ3_9FIRM</name>
<feature type="transmembrane region" description="Helical" evidence="6">
    <location>
        <begin position="134"/>
        <end position="156"/>
    </location>
</feature>
<keyword evidence="2" id="KW-1003">Cell membrane</keyword>
<evidence type="ECO:0000256" key="2">
    <source>
        <dbReference type="ARBA" id="ARBA00022475"/>
    </source>
</evidence>
<dbReference type="PIRSF" id="PIRSF035875">
    <property type="entry name" value="RNase_BN"/>
    <property type="match status" value="1"/>
</dbReference>
<evidence type="ECO:0000256" key="3">
    <source>
        <dbReference type="ARBA" id="ARBA00022692"/>
    </source>
</evidence>
<evidence type="ECO:0000313" key="8">
    <source>
        <dbReference type="Proteomes" id="UP001357733"/>
    </source>
</evidence>
<evidence type="ECO:0000313" key="7">
    <source>
        <dbReference type="EMBL" id="MEB3429122.1"/>
    </source>
</evidence>
<evidence type="ECO:0000256" key="5">
    <source>
        <dbReference type="ARBA" id="ARBA00023136"/>
    </source>
</evidence>
<feature type="transmembrane region" description="Helical" evidence="6">
    <location>
        <begin position="176"/>
        <end position="200"/>
    </location>
</feature>
<feature type="transmembrane region" description="Helical" evidence="6">
    <location>
        <begin position="33"/>
        <end position="57"/>
    </location>
</feature>
<protein>
    <submittedName>
        <fullName evidence="7">YihY/virulence factor BrkB family protein</fullName>
    </submittedName>
</protein>
<evidence type="ECO:0000256" key="1">
    <source>
        <dbReference type="ARBA" id="ARBA00004651"/>
    </source>
</evidence>
<dbReference type="AlphaFoldDB" id="A0AAW9MWQ3"/>
<accession>A0AAW9MWQ3</accession>
<proteinExistence type="predicted"/>
<dbReference type="Proteomes" id="UP001357733">
    <property type="component" value="Unassembled WGS sequence"/>
</dbReference>
<feature type="transmembrane region" description="Helical" evidence="6">
    <location>
        <begin position="250"/>
        <end position="274"/>
    </location>
</feature>
<dbReference type="Pfam" id="PF03631">
    <property type="entry name" value="Virul_fac_BrkB"/>
    <property type="match status" value="1"/>
</dbReference>
<dbReference type="InterPro" id="IPR017039">
    <property type="entry name" value="Virul_fac_BrkB"/>
</dbReference>
<dbReference type="PANTHER" id="PTHR30213:SF0">
    <property type="entry name" value="UPF0761 MEMBRANE PROTEIN YIHY"/>
    <property type="match status" value="1"/>
</dbReference>
<organism evidence="7 8">
    <name type="scientific">Citroniella saccharovorans</name>
    <dbReference type="NCBI Taxonomy" id="2053367"/>
    <lineage>
        <taxon>Bacteria</taxon>
        <taxon>Bacillati</taxon>
        <taxon>Bacillota</taxon>
        <taxon>Tissierellia</taxon>
        <taxon>Tissierellales</taxon>
        <taxon>Peptoniphilaceae</taxon>
        <taxon>Citroniella</taxon>
    </lineage>
</organism>
<keyword evidence="5 6" id="KW-0472">Membrane</keyword>